<dbReference type="Proteomes" id="UP000758155">
    <property type="component" value="Unassembled WGS sequence"/>
</dbReference>
<comment type="caution">
    <text evidence="1">The sequence shown here is derived from an EMBL/GenBank/DDBJ whole genome shotgun (WGS) entry which is preliminary data.</text>
</comment>
<name>A0A9P5C3G9_9PLEO</name>
<dbReference type="EMBL" id="SWKV01000017">
    <property type="protein sequence ID" value="KAF3042173.1"/>
    <property type="molecule type" value="Genomic_DNA"/>
</dbReference>
<dbReference type="OrthoDB" id="21416at2759"/>
<organism evidence="1 2">
    <name type="scientific">Didymella heteroderae</name>
    <dbReference type="NCBI Taxonomy" id="1769908"/>
    <lineage>
        <taxon>Eukaryota</taxon>
        <taxon>Fungi</taxon>
        <taxon>Dikarya</taxon>
        <taxon>Ascomycota</taxon>
        <taxon>Pezizomycotina</taxon>
        <taxon>Dothideomycetes</taxon>
        <taxon>Pleosporomycetidae</taxon>
        <taxon>Pleosporales</taxon>
        <taxon>Pleosporineae</taxon>
        <taxon>Didymellaceae</taxon>
        <taxon>Didymella</taxon>
    </lineage>
</organism>
<keyword evidence="2" id="KW-1185">Reference proteome</keyword>
<gene>
    <name evidence="1" type="ORF">E8E12_008304</name>
</gene>
<proteinExistence type="predicted"/>
<sequence length="249" mass="27310">MSASAFKASSALLKQDLGKLHINLRSKEGVLELFGMMEAKRRKVQGKKVTAKIQSACSHMAKIQDVVGAGASAGGPYVVIVTEALFSVFAMNETYAAEKALMFGVAVIISDFVVMFPDDGHLTTITADDSPAMRAVKEKLRIVLVALHKAVYLATAQMVLYSNGDFKWLKGVVKHYDWEGQLAELHKQEQRIAGFEATKKRLEEKDKSGKPETLQTNLQLLIGPAERNSLHWAAALGDAQQVTFFVQSK</sequence>
<reference evidence="1" key="1">
    <citation type="submission" date="2019-04" db="EMBL/GenBank/DDBJ databases">
        <title>Sequencing of skin fungus with MAO and IRED activity.</title>
        <authorList>
            <person name="Marsaioli A.J."/>
            <person name="Bonatto J.M.C."/>
            <person name="Reis Junior O."/>
        </authorList>
    </citation>
    <scope>NUCLEOTIDE SEQUENCE</scope>
    <source>
        <strain evidence="1">28M1</strain>
    </source>
</reference>
<evidence type="ECO:0000313" key="1">
    <source>
        <dbReference type="EMBL" id="KAF3042173.1"/>
    </source>
</evidence>
<dbReference type="AlphaFoldDB" id="A0A9P5C3G9"/>
<evidence type="ECO:0000313" key="2">
    <source>
        <dbReference type="Proteomes" id="UP000758155"/>
    </source>
</evidence>
<accession>A0A9P5C3G9</accession>
<protein>
    <submittedName>
        <fullName evidence="1">Uncharacterized protein</fullName>
    </submittedName>
</protein>